<dbReference type="AlphaFoldDB" id="A0A4Z1SQ01"/>
<gene>
    <name evidence="2" type="ORF">GMRT_15278</name>
</gene>
<feature type="coiled-coil region" evidence="1">
    <location>
        <begin position="100"/>
        <end position="127"/>
    </location>
</feature>
<organism evidence="2 3">
    <name type="scientific">Giardia muris</name>
    <dbReference type="NCBI Taxonomy" id="5742"/>
    <lineage>
        <taxon>Eukaryota</taxon>
        <taxon>Metamonada</taxon>
        <taxon>Diplomonadida</taxon>
        <taxon>Hexamitidae</taxon>
        <taxon>Giardiinae</taxon>
        <taxon>Giardia</taxon>
    </lineage>
</organism>
<evidence type="ECO:0000313" key="3">
    <source>
        <dbReference type="Proteomes" id="UP000315496"/>
    </source>
</evidence>
<protein>
    <submittedName>
        <fullName evidence="2">Uncharacterized protein</fullName>
    </submittedName>
</protein>
<accession>A0A4Z1SQ01</accession>
<reference evidence="2 3" key="1">
    <citation type="submission" date="2019-05" db="EMBL/GenBank/DDBJ databases">
        <title>The compact genome of Giardia muris reveals important steps in the evolution of intestinal protozoan parasites.</title>
        <authorList>
            <person name="Xu F."/>
            <person name="Jimenez-Gonzalez A."/>
            <person name="Einarsson E."/>
            <person name="Astvaldsson A."/>
            <person name="Peirasmaki D."/>
            <person name="Eckmann L."/>
            <person name="Andersson J.O."/>
            <person name="Svard S.G."/>
            <person name="Jerlstrom-Hultqvist J."/>
        </authorList>
    </citation>
    <scope>NUCLEOTIDE SEQUENCE [LARGE SCALE GENOMIC DNA]</scope>
    <source>
        <strain evidence="2 3">Roberts-Thomson</strain>
    </source>
</reference>
<name>A0A4Z1SQ01_GIAMU</name>
<sequence length="473" mass="54143">MQPERWRADLPERVQDQLDGIESRLREVSDVAQRVREAVATCPTRSEILPLLDHKLDVAQGNRLVIELHDLSDELRGGLEQLQTSIFSSLDTLRNETHLLEESSQMIQRFEETRKQVQADTSSLLEELAATRKEAWETVDLIRKDHSEVKEMVEGAQKGALEVQEHIQTLEARQMASADAFDDLKKKFQADYDSLSESIRTIRSSLDTITTEMPRLTAQAQVIAERNVMRIVEKEAEAHRAEVAGIKELLETSRSTLGGLEKTQNSIHESFQITKSNILAEINQVIQETAEGLNSHIDDTLKDFRALKTRLNESIVEQRSTVSQLEQFTRMFDDADRLWKEHLDSIRTELQASFDGFKTSLLGDVATVKHAISVSEDQTRETQRILREATEQWDKEWIPRERTVDETLLRIQKVLYEVDEAIANETSARTADMSSLQDTVERGLLTLRRQLDGKADMEDVRRALWAKVDRTDV</sequence>
<dbReference type="OrthoDB" id="10252424at2759"/>
<dbReference type="Proteomes" id="UP000315496">
    <property type="component" value="Chromosome 3"/>
</dbReference>
<evidence type="ECO:0000313" key="2">
    <source>
        <dbReference type="EMBL" id="TNJ27886.1"/>
    </source>
</evidence>
<evidence type="ECO:0000256" key="1">
    <source>
        <dbReference type="SAM" id="Coils"/>
    </source>
</evidence>
<keyword evidence="1" id="KW-0175">Coiled coil</keyword>
<proteinExistence type="predicted"/>
<keyword evidence="3" id="KW-1185">Reference proteome</keyword>
<dbReference type="EMBL" id="VDLU01000003">
    <property type="protein sequence ID" value="TNJ27886.1"/>
    <property type="molecule type" value="Genomic_DNA"/>
</dbReference>
<comment type="caution">
    <text evidence="2">The sequence shown here is derived from an EMBL/GenBank/DDBJ whole genome shotgun (WGS) entry which is preliminary data.</text>
</comment>
<dbReference type="VEuPathDB" id="GiardiaDB:GMRT_15278"/>